<reference evidence="2 3" key="1">
    <citation type="submission" date="2015-01" db="EMBL/GenBank/DDBJ databases">
        <title>Vibrio sp. C5 JCM 19232 whole genome shotgun sequence.</title>
        <authorList>
            <person name="Sawabe T."/>
            <person name="Meirelles P."/>
            <person name="Feng G."/>
            <person name="Sayaka M."/>
            <person name="Hattori M."/>
            <person name="Ohkuma M."/>
        </authorList>
    </citation>
    <scope>NUCLEOTIDE SEQUENCE [LARGE SCALE GENOMIC DNA]</scope>
    <source>
        <strain evidence="2 3">JCM19232</strain>
    </source>
</reference>
<dbReference type="GO" id="GO:0004668">
    <property type="term" value="F:protein-arginine deiminase activity"/>
    <property type="evidence" value="ECO:0007669"/>
    <property type="project" value="InterPro"/>
</dbReference>
<organism evidence="2 3">
    <name type="scientific">Vibrio ishigakensis</name>
    <dbReference type="NCBI Taxonomy" id="1481914"/>
    <lineage>
        <taxon>Bacteria</taxon>
        <taxon>Pseudomonadati</taxon>
        <taxon>Pseudomonadota</taxon>
        <taxon>Gammaproteobacteria</taxon>
        <taxon>Vibrionales</taxon>
        <taxon>Vibrionaceae</taxon>
        <taxon>Vibrio</taxon>
    </lineage>
</organism>
<dbReference type="PANTHER" id="PTHR31377">
    <property type="entry name" value="AGMATINE DEIMINASE-RELATED"/>
    <property type="match status" value="1"/>
</dbReference>
<keyword evidence="1" id="KW-0378">Hydrolase</keyword>
<gene>
    <name evidence="2" type="ORF">JCM19232_3431</name>
</gene>
<dbReference type="GO" id="GO:0047632">
    <property type="term" value="F:agmatine deiminase activity"/>
    <property type="evidence" value="ECO:0007669"/>
    <property type="project" value="TreeGrafter"/>
</dbReference>
<dbReference type="Proteomes" id="UP000031670">
    <property type="component" value="Unassembled WGS sequence"/>
</dbReference>
<proteinExistence type="predicted"/>
<evidence type="ECO:0000313" key="2">
    <source>
        <dbReference type="EMBL" id="GAM64155.1"/>
    </source>
</evidence>
<dbReference type="AlphaFoldDB" id="A0A0B8PBI5"/>
<dbReference type="PANTHER" id="PTHR31377:SF0">
    <property type="entry name" value="AGMATINE DEIMINASE-RELATED"/>
    <property type="match status" value="1"/>
</dbReference>
<dbReference type="Gene3D" id="3.75.10.10">
    <property type="entry name" value="L-arginine/glycine Amidinotransferase, Chain A"/>
    <property type="match status" value="1"/>
</dbReference>
<reference evidence="2 3" key="2">
    <citation type="submission" date="2015-01" db="EMBL/GenBank/DDBJ databases">
        <authorList>
            <consortium name="NBRP consortium"/>
            <person name="Sawabe T."/>
            <person name="Meirelles P."/>
            <person name="Feng G."/>
            <person name="Sayaka M."/>
            <person name="Hattori M."/>
            <person name="Ohkuma M."/>
        </authorList>
    </citation>
    <scope>NUCLEOTIDE SEQUENCE [LARGE SCALE GENOMIC DNA]</scope>
    <source>
        <strain evidence="2 3">JCM19232</strain>
    </source>
</reference>
<sequence length="225" mass="25340">MCETIRDSRYRAPIVLEGGSIHVDGEGTLYTTEECLLHESRNPEWSKEELTATLCDHLNVDKIIWLPRGLYNDETNGHVDNILHVVKPGEVVLTWCDDENDPQYEISREAYEYLKGQTDAKGREIKVHKLPMPGPLYMSADEAAGIDIAEGMEREAGERLAASYANYLITNNQIVLPLLDERYDNDVKCILENLYPGYEVNGIPAREILLGGGNIHCITQQVPQV</sequence>
<dbReference type="Pfam" id="PF04371">
    <property type="entry name" value="PAD_porph"/>
    <property type="match status" value="1"/>
</dbReference>
<dbReference type="SUPFAM" id="SSF55909">
    <property type="entry name" value="Pentein"/>
    <property type="match status" value="1"/>
</dbReference>
<comment type="caution">
    <text evidence="2">The sequence shown here is derived from an EMBL/GenBank/DDBJ whole genome shotgun (WGS) entry which is preliminary data.</text>
</comment>
<dbReference type="EMBL" id="BBSA01000011">
    <property type="protein sequence ID" value="GAM64155.1"/>
    <property type="molecule type" value="Genomic_DNA"/>
</dbReference>
<evidence type="ECO:0000313" key="3">
    <source>
        <dbReference type="Proteomes" id="UP000031670"/>
    </source>
</evidence>
<evidence type="ECO:0000256" key="1">
    <source>
        <dbReference type="ARBA" id="ARBA00022801"/>
    </source>
</evidence>
<name>A0A0B8PBI5_9VIBR</name>
<dbReference type="InterPro" id="IPR007466">
    <property type="entry name" value="Peptidyl-Arg-deiminase_porph"/>
</dbReference>
<dbReference type="GO" id="GO:0009446">
    <property type="term" value="P:putrescine biosynthetic process"/>
    <property type="evidence" value="ECO:0007669"/>
    <property type="project" value="InterPro"/>
</dbReference>
<accession>A0A0B8PBI5</accession>
<protein>
    <submittedName>
        <fullName evidence="2">Agmatine deiminase</fullName>
    </submittedName>
</protein>